<dbReference type="AlphaFoldDB" id="A0A7W5DV67"/>
<feature type="compositionally biased region" description="Polar residues" evidence="1">
    <location>
        <begin position="97"/>
        <end position="114"/>
    </location>
</feature>
<accession>A0A7W5DV67</accession>
<feature type="transmembrane region" description="Helical" evidence="2">
    <location>
        <begin position="326"/>
        <end position="351"/>
    </location>
</feature>
<feature type="transmembrane region" description="Helical" evidence="2">
    <location>
        <begin position="460"/>
        <end position="483"/>
    </location>
</feature>
<feature type="transmembrane region" description="Helical" evidence="2">
    <location>
        <begin position="363"/>
        <end position="385"/>
    </location>
</feature>
<dbReference type="PANTHER" id="PTHR36178:SF1">
    <property type="entry name" value="SODIUM_GLUTAMATE SYMPORTER"/>
    <property type="match status" value="1"/>
</dbReference>
<comment type="caution">
    <text evidence="3">The sequence shown here is derived from an EMBL/GenBank/DDBJ whole genome shotgun (WGS) entry which is preliminary data.</text>
</comment>
<feature type="region of interest" description="Disordered" evidence="1">
    <location>
        <begin position="241"/>
        <end position="260"/>
    </location>
</feature>
<keyword evidence="4" id="KW-1185">Reference proteome</keyword>
<feature type="transmembrane region" description="Helical" evidence="2">
    <location>
        <begin position="391"/>
        <end position="414"/>
    </location>
</feature>
<keyword evidence="2" id="KW-0472">Membrane</keyword>
<dbReference type="GO" id="GO:0015501">
    <property type="term" value="F:glutamate:sodium symporter activity"/>
    <property type="evidence" value="ECO:0007669"/>
    <property type="project" value="InterPro"/>
</dbReference>
<dbReference type="InterPro" id="IPR004445">
    <property type="entry name" value="GltS"/>
</dbReference>
<feature type="transmembrane region" description="Helical" evidence="2">
    <location>
        <begin position="273"/>
        <end position="294"/>
    </location>
</feature>
<dbReference type="Proteomes" id="UP000536179">
    <property type="component" value="Unassembled WGS sequence"/>
</dbReference>
<gene>
    <name evidence="3" type="ORF">FHS27_000544</name>
</gene>
<dbReference type="GO" id="GO:0015813">
    <property type="term" value="P:L-glutamate transmembrane transport"/>
    <property type="evidence" value="ECO:0007669"/>
    <property type="project" value="InterPro"/>
</dbReference>
<feature type="transmembrane region" description="Helical" evidence="2">
    <location>
        <begin position="490"/>
        <end position="510"/>
    </location>
</feature>
<keyword evidence="2" id="KW-1133">Transmembrane helix</keyword>
<feature type="transmembrane region" description="Helical" evidence="2">
    <location>
        <begin position="130"/>
        <end position="151"/>
    </location>
</feature>
<sequence length="540" mass="57963">MLGAILLTAVLLVLGVVLRRRFRILAIARIPASLIAGAIGLIAWQIILWSVAGADEAEPDRWTQWVQAFTNDSIANLRSWPGWLIAVVFSGMLLSRSPQNGDTTPPSSRPQSKTASHDQHGFSPVAREALMVWIIVLGQTVVGLWLVWWWIGPQFNLPHSAAMLIETGFAGGHGTAAAMGAVFSHPTINMKEGLDLGVLMATSGLVYGLVSGILWIEVGARRGWIAADRFATANTSDSINNDSHVEASRDPTNPTSLSEPNVASSIADAIEPLLLQLVFLMLAFGIGLAMQSLVDSLASAVDASKIFAGSDSADAGEQVLRDRLRIASVVGSFPLFIYTLFGGAIVRFAVIRTAGDRWIDHDTISSLVGASMDLLVVAAVVTLNLAVVVSLWIPITALFVGGAIWSTFCLLVLSRRILPDSHWFELGLINFGMSTGTTATGFVLLRVIDPELKTRAAEHYALAAPLSAPFIGGGMITVGLPLLLLERVPIALSTVFMTIMLISLIAWGVWWKTKLTFHEGSPDEKTGPDSRLSDEFGQSR</sequence>
<dbReference type="GO" id="GO:0016020">
    <property type="term" value="C:membrane"/>
    <property type="evidence" value="ECO:0007669"/>
    <property type="project" value="InterPro"/>
</dbReference>
<feature type="compositionally biased region" description="Basic and acidic residues" evidence="1">
    <location>
        <begin position="519"/>
        <end position="534"/>
    </location>
</feature>
<evidence type="ECO:0000313" key="4">
    <source>
        <dbReference type="Proteomes" id="UP000536179"/>
    </source>
</evidence>
<proteinExistence type="predicted"/>
<feature type="transmembrane region" description="Helical" evidence="2">
    <location>
        <begin position="426"/>
        <end position="448"/>
    </location>
</feature>
<evidence type="ECO:0000256" key="2">
    <source>
        <dbReference type="SAM" id="Phobius"/>
    </source>
</evidence>
<reference evidence="3 4" key="1">
    <citation type="submission" date="2020-08" db="EMBL/GenBank/DDBJ databases">
        <title>Genomic Encyclopedia of Type Strains, Phase III (KMG-III): the genomes of soil and plant-associated and newly described type strains.</title>
        <authorList>
            <person name="Whitman W."/>
        </authorList>
    </citation>
    <scope>NUCLEOTIDE SEQUENCE [LARGE SCALE GENOMIC DNA]</scope>
    <source>
        <strain evidence="3 4">CECT 8075</strain>
    </source>
</reference>
<organism evidence="3 4">
    <name type="scientific">Aporhodopirellula rubra</name>
    <dbReference type="NCBI Taxonomy" id="980271"/>
    <lineage>
        <taxon>Bacteria</taxon>
        <taxon>Pseudomonadati</taxon>
        <taxon>Planctomycetota</taxon>
        <taxon>Planctomycetia</taxon>
        <taxon>Pirellulales</taxon>
        <taxon>Pirellulaceae</taxon>
        <taxon>Aporhodopirellula</taxon>
    </lineage>
</organism>
<dbReference type="PANTHER" id="PTHR36178">
    <property type="entry name" value="SLR0625 PROTEIN"/>
    <property type="match status" value="1"/>
</dbReference>
<feature type="region of interest" description="Disordered" evidence="1">
    <location>
        <begin position="97"/>
        <end position="119"/>
    </location>
</feature>
<dbReference type="EMBL" id="JACHXU010000002">
    <property type="protein sequence ID" value="MBB3204777.1"/>
    <property type="molecule type" value="Genomic_DNA"/>
</dbReference>
<feature type="transmembrane region" description="Helical" evidence="2">
    <location>
        <begin position="196"/>
        <end position="216"/>
    </location>
</feature>
<feature type="compositionally biased region" description="Polar residues" evidence="1">
    <location>
        <begin position="250"/>
        <end position="260"/>
    </location>
</feature>
<protein>
    <submittedName>
        <fullName evidence="3">ESS family glutamate:Na+ symporter</fullName>
    </submittedName>
</protein>
<evidence type="ECO:0000256" key="1">
    <source>
        <dbReference type="SAM" id="MobiDB-lite"/>
    </source>
</evidence>
<name>A0A7W5DV67_9BACT</name>
<feature type="region of interest" description="Disordered" evidence="1">
    <location>
        <begin position="519"/>
        <end position="540"/>
    </location>
</feature>
<evidence type="ECO:0000313" key="3">
    <source>
        <dbReference type="EMBL" id="MBB3204777.1"/>
    </source>
</evidence>
<dbReference type="RefSeq" id="WP_184301373.1">
    <property type="nucleotide sequence ID" value="NZ_JACHXU010000002.1"/>
</dbReference>
<feature type="transmembrane region" description="Helical" evidence="2">
    <location>
        <begin position="163"/>
        <end position="184"/>
    </location>
</feature>
<feature type="transmembrane region" description="Helical" evidence="2">
    <location>
        <begin position="35"/>
        <end position="54"/>
    </location>
</feature>
<keyword evidence="2" id="KW-0812">Transmembrane</keyword>